<keyword evidence="2" id="KW-0812">Transmembrane</keyword>
<feature type="domain" description="Acyltransferase 3" evidence="3">
    <location>
        <begin position="14"/>
        <end position="362"/>
    </location>
</feature>
<feature type="transmembrane region" description="Helical" evidence="2">
    <location>
        <begin position="192"/>
        <end position="208"/>
    </location>
</feature>
<organism evidence="4 5">
    <name type="scientific">Leifsonia soli</name>
    <dbReference type="NCBI Taxonomy" id="582665"/>
    <lineage>
        <taxon>Bacteria</taxon>
        <taxon>Bacillati</taxon>
        <taxon>Actinomycetota</taxon>
        <taxon>Actinomycetes</taxon>
        <taxon>Micrococcales</taxon>
        <taxon>Microbacteriaceae</taxon>
        <taxon>Leifsonia</taxon>
    </lineage>
</organism>
<evidence type="ECO:0000256" key="2">
    <source>
        <dbReference type="SAM" id="Phobius"/>
    </source>
</evidence>
<dbReference type="InterPro" id="IPR050879">
    <property type="entry name" value="Acyltransferase_3"/>
</dbReference>
<feature type="transmembrane region" description="Helical" evidence="2">
    <location>
        <begin position="64"/>
        <end position="85"/>
    </location>
</feature>
<evidence type="ECO:0000313" key="5">
    <source>
        <dbReference type="Proteomes" id="UP000589620"/>
    </source>
</evidence>
<reference evidence="4 5" key="1">
    <citation type="submission" date="2020-07" db="EMBL/GenBank/DDBJ databases">
        <title>Sequencing the genomes of 1000 actinobacteria strains.</title>
        <authorList>
            <person name="Klenk H.-P."/>
        </authorList>
    </citation>
    <scope>NUCLEOTIDE SEQUENCE [LARGE SCALE GENOMIC DNA]</scope>
    <source>
        <strain evidence="4 5">DSM 23871</strain>
    </source>
</reference>
<dbReference type="PANTHER" id="PTHR23028">
    <property type="entry name" value="ACETYLTRANSFERASE"/>
    <property type="match status" value="1"/>
</dbReference>
<feature type="compositionally biased region" description="Basic and acidic residues" evidence="1">
    <location>
        <begin position="390"/>
        <end position="406"/>
    </location>
</feature>
<evidence type="ECO:0000256" key="1">
    <source>
        <dbReference type="SAM" id="MobiDB-lite"/>
    </source>
</evidence>
<feature type="transmembrane region" description="Helical" evidence="2">
    <location>
        <begin position="312"/>
        <end position="336"/>
    </location>
</feature>
<keyword evidence="5" id="KW-1185">Reference proteome</keyword>
<evidence type="ECO:0000259" key="3">
    <source>
        <dbReference type="Pfam" id="PF01757"/>
    </source>
</evidence>
<feature type="region of interest" description="Disordered" evidence="1">
    <location>
        <begin position="390"/>
        <end position="415"/>
    </location>
</feature>
<name>A0A852SUG9_9MICO</name>
<feature type="transmembrane region" description="Helical" evidence="2">
    <location>
        <begin position="281"/>
        <end position="300"/>
    </location>
</feature>
<evidence type="ECO:0000313" key="4">
    <source>
        <dbReference type="EMBL" id="NYD72609.1"/>
    </source>
</evidence>
<dbReference type="GO" id="GO:0016747">
    <property type="term" value="F:acyltransferase activity, transferring groups other than amino-acyl groups"/>
    <property type="evidence" value="ECO:0007669"/>
    <property type="project" value="InterPro"/>
</dbReference>
<feature type="transmembrane region" description="Helical" evidence="2">
    <location>
        <begin position="106"/>
        <end position="127"/>
    </location>
</feature>
<gene>
    <name evidence="4" type="ORF">BJ963_000128</name>
</gene>
<dbReference type="Proteomes" id="UP000589620">
    <property type="component" value="Unassembled WGS sequence"/>
</dbReference>
<feature type="transmembrane region" description="Helical" evidence="2">
    <location>
        <begin position="214"/>
        <end position="231"/>
    </location>
</feature>
<sequence>MAERTKQTTGGRLAALDGLRGIAAVVVLLHHAMYTNPDFPGAPGTGSAPTGSAMWWISYTPLKLATAGVESVVVFFVLSGLVVTLPVIRKRGFDWVAYFPRRAVRLLVPVMASVVLAAVWVMAIPQVSTQPKGTWLSNSSTPSFSWEYIVKAWDLLGGDGQINNPLWSLRWELLFSLALPIFAVAALAVRKWWMGGLAAACALTYLGVHADSGALQYLPAFFVGAVIAVRLEAVRNVADRINTHWYRHPLWAGLTVASLLLLIAPWLVGPNVGEIPELEPALKGLVPLAAAGLVVAALGWKPLRAVLDTRPVQFTGTISFSLYLVHVPILIFSTYLFADEPWYVPLLFGIPVAVLVAVGFTWLIEKRSHGWSKAVGNWASERYRTWFGRDGEEESRNSGARTDDRTPQAAGQRSA</sequence>
<feature type="transmembrane region" description="Helical" evidence="2">
    <location>
        <begin position="251"/>
        <end position="269"/>
    </location>
</feature>
<dbReference type="InterPro" id="IPR002656">
    <property type="entry name" value="Acyl_transf_3_dom"/>
</dbReference>
<accession>A0A852SUG9</accession>
<dbReference type="AlphaFoldDB" id="A0A852SUG9"/>
<proteinExistence type="predicted"/>
<keyword evidence="2" id="KW-0472">Membrane</keyword>
<dbReference type="RefSeq" id="WP_343037199.1">
    <property type="nucleotide sequence ID" value="NZ_BAAAPX010000001.1"/>
</dbReference>
<dbReference type="EMBL" id="JACCBJ010000001">
    <property type="protein sequence ID" value="NYD72609.1"/>
    <property type="molecule type" value="Genomic_DNA"/>
</dbReference>
<dbReference type="GO" id="GO:0000271">
    <property type="term" value="P:polysaccharide biosynthetic process"/>
    <property type="evidence" value="ECO:0007669"/>
    <property type="project" value="TreeGrafter"/>
</dbReference>
<dbReference type="PANTHER" id="PTHR23028:SF53">
    <property type="entry name" value="ACYL_TRANSF_3 DOMAIN-CONTAINING PROTEIN"/>
    <property type="match status" value="1"/>
</dbReference>
<feature type="transmembrane region" description="Helical" evidence="2">
    <location>
        <begin position="12"/>
        <end position="33"/>
    </location>
</feature>
<dbReference type="Pfam" id="PF01757">
    <property type="entry name" value="Acyl_transf_3"/>
    <property type="match status" value="1"/>
</dbReference>
<dbReference type="GO" id="GO:0016020">
    <property type="term" value="C:membrane"/>
    <property type="evidence" value="ECO:0007669"/>
    <property type="project" value="TreeGrafter"/>
</dbReference>
<feature type="transmembrane region" description="Helical" evidence="2">
    <location>
        <begin position="169"/>
        <end position="187"/>
    </location>
</feature>
<feature type="transmembrane region" description="Helical" evidence="2">
    <location>
        <begin position="342"/>
        <end position="364"/>
    </location>
</feature>
<keyword evidence="2" id="KW-1133">Transmembrane helix</keyword>
<protein>
    <submittedName>
        <fullName evidence="4">Peptidoglycan/LPS O-acetylase OafA/YrhL</fullName>
    </submittedName>
</protein>
<comment type="caution">
    <text evidence="4">The sequence shown here is derived from an EMBL/GenBank/DDBJ whole genome shotgun (WGS) entry which is preliminary data.</text>
</comment>